<evidence type="ECO:0000313" key="6">
    <source>
        <dbReference type="EMBL" id="CAL6051733.1"/>
    </source>
</evidence>
<feature type="domain" description="Flavodoxin-like fold" evidence="2">
    <location>
        <begin position="1"/>
        <end position="133"/>
    </location>
</feature>
<dbReference type="SUPFAM" id="SSF52218">
    <property type="entry name" value="Flavoproteins"/>
    <property type="match status" value="1"/>
</dbReference>
<evidence type="ECO:0000313" key="7">
    <source>
        <dbReference type="EMBL" id="CAL6051743.1"/>
    </source>
</evidence>
<keyword evidence="9" id="KW-1185">Reference proteome</keyword>
<dbReference type="InterPro" id="IPR003680">
    <property type="entry name" value="Flavodoxin_fold"/>
</dbReference>
<dbReference type="AlphaFoldDB" id="A0AA86QYC9"/>
<sequence>MKTIVVLFHPTPDSSKRNKLIHEQLQSLPNVTYHIVSSSTIDAAAEQMLLQQYDRIVFQYPMYWYNLPGCGKLYLDAVLDKDMFKGKHVMIVNTVGAPNFYYKKPDMFFHFWERTAEYCGMVYDGSFILYALETKARILKLKELISK</sequence>
<reference evidence="6 9" key="2">
    <citation type="submission" date="2024-07" db="EMBL/GenBank/DDBJ databases">
        <authorList>
            <person name="Akdeniz Z."/>
        </authorList>
    </citation>
    <scope>NUCLEOTIDE SEQUENCE [LARGE SCALE GENOMIC DNA]</scope>
</reference>
<proteinExistence type="predicted"/>
<dbReference type="GO" id="GO:0009055">
    <property type="term" value="F:electron transfer activity"/>
    <property type="evidence" value="ECO:0007669"/>
    <property type="project" value="TreeGrafter"/>
</dbReference>
<dbReference type="EMBL" id="CAXDID020000189">
    <property type="protein sequence ID" value="CAL6051733.1"/>
    <property type="molecule type" value="Genomic_DNA"/>
</dbReference>
<dbReference type="InterPro" id="IPR046980">
    <property type="entry name" value="KefG/KefF"/>
</dbReference>
<dbReference type="EMBL" id="CATOUU010000948">
    <property type="protein sequence ID" value="CAI9961879.1"/>
    <property type="molecule type" value="Genomic_DNA"/>
</dbReference>
<evidence type="ECO:0000313" key="5">
    <source>
        <dbReference type="EMBL" id="CAI9967834.1"/>
    </source>
</evidence>
<gene>
    <name evidence="6" type="ORF">HINF_LOCUS44512</name>
    <name evidence="7" type="ORF">HINF_LOCUS44517</name>
    <name evidence="3" type="ORF">HINF_LOCUS49524</name>
    <name evidence="4" type="ORF">HINF_LOCUS55474</name>
    <name evidence="5" type="ORF">HINF_LOCUS55479</name>
    <name evidence="8" type="ORF">HINF_LOCUS79007</name>
</gene>
<dbReference type="InterPro" id="IPR029039">
    <property type="entry name" value="Flavoprotein-like_sf"/>
</dbReference>
<evidence type="ECO:0000313" key="8">
    <source>
        <dbReference type="EMBL" id="CAL6116310.1"/>
    </source>
</evidence>
<dbReference type="PANTHER" id="PTHR47307">
    <property type="entry name" value="GLUTATHIONE-REGULATED POTASSIUM-EFFLUX SYSTEM ANCILLARY PROTEIN KEFG"/>
    <property type="match status" value="1"/>
</dbReference>
<dbReference type="EMBL" id="CATOUU010001030">
    <property type="protein sequence ID" value="CAI9967834.1"/>
    <property type="molecule type" value="Genomic_DNA"/>
</dbReference>
<reference evidence="3" key="1">
    <citation type="submission" date="2023-06" db="EMBL/GenBank/DDBJ databases">
        <authorList>
            <person name="Kurt Z."/>
        </authorList>
    </citation>
    <scope>NUCLEOTIDE SEQUENCE</scope>
</reference>
<evidence type="ECO:0000259" key="2">
    <source>
        <dbReference type="Pfam" id="PF02525"/>
    </source>
</evidence>
<keyword evidence="1" id="KW-0560">Oxidoreductase</keyword>
<evidence type="ECO:0000256" key="1">
    <source>
        <dbReference type="ARBA" id="ARBA00023002"/>
    </source>
</evidence>
<accession>A0AA86QYC9</accession>
<evidence type="ECO:0000313" key="4">
    <source>
        <dbReference type="EMBL" id="CAI9967829.1"/>
    </source>
</evidence>
<dbReference type="Proteomes" id="UP001642409">
    <property type="component" value="Unassembled WGS sequence"/>
</dbReference>
<organism evidence="3">
    <name type="scientific">Hexamita inflata</name>
    <dbReference type="NCBI Taxonomy" id="28002"/>
    <lineage>
        <taxon>Eukaryota</taxon>
        <taxon>Metamonada</taxon>
        <taxon>Diplomonadida</taxon>
        <taxon>Hexamitidae</taxon>
        <taxon>Hexamitinae</taxon>
        <taxon>Hexamita</taxon>
    </lineage>
</organism>
<dbReference type="EMBL" id="CAXDID020000988">
    <property type="protein sequence ID" value="CAL6116310.1"/>
    <property type="molecule type" value="Genomic_DNA"/>
</dbReference>
<dbReference type="EMBL" id="CATOUU010001030">
    <property type="protein sequence ID" value="CAI9967829.1"/>
    <property type="molecule type" value="Genomic_DNA"/>
</dbReference>
<dbReference type="GO" id="GO:0003955">
    <property type="term" value="F:NAD(P)H dehydrogenase (quinone) activity"/>
    <property type="evidence" value="ECO:0007669"/>
    <property type="project" value="TreeGrafter"/>
</dbReference>
<dbReference type="Pfam" id="PF02525">
    <property type="entry name" value="Flavodoxin_2"/>
    <property type="match status" value="1"/>
</dbReference>
<dbReference type="Gene3D" id="3.40.50.360">
    <property type="match status" value="1"/>
</dbReference>
<evidence type="ECO:0000313" key="9">
    <source>
        <dbReference type="Proteomes" id="UP001642409"/>
    </source>
</evidence>
<dbReference type="PANTHER" id="PTHR47307:SF1">
    <property type="entry name" value="GLUTATHIONE-REGULATED POTASSIUM-EFFLUX SYSTEM ANCILLARY PROTEIN KEFG"/>
    <property type="match status" value="1"/>
</dbReference>
<protein>
    <submittedName>
        <fullName evidence="3">NADPH oxidoreductase</fullName>
    </submittedName>
    <submittedName>
        <fullName evidence="6">NADPH_oxidoreductase</fullName>
    </submittedName>
</protein>
<name>A0AA86QYC9_9EUKA</name>
<dbReference type="EMBL" id="CAXDID020000189">
    <property type="protein sequence ID" value="CAL6051743.1"/>
    <property type="molecule type" value="Genomic_DNA"/>
</dbReference>
<dbReference type="GO" id="GO:0010181">
    <property type="term" value="F:FMN binding"/>
    <property type="evidence" value="ECO:0007669"/>
    <property type="project" value="TreeGrafter"/>
</dbReference>
<evidence type="ECO:0000313" key="3">
    <source>
        <dbReference type="EMBL" id="CAI9961879.1"/>
    </source>
</evidence>
<comment type="caution">
    <text evidence="3">The sequence shown here is derived from an EMBL/GenBank/DDBJ whole genome shotgun (WGS) entry which is preliminary data.</text>
</comment>